<evidence type="ECO:0000259" key="3">
    <source>
        <dbReference type="PROSITE" id="PS51186"/>
    </source>
</evidence>
<reference evidence="4 5" key="1">
    <citation type="journal article" date="2017" name="BMC Genomics">
        <title>Genome sequencing of 39 Akkermansia muciniphila isolates reveals its population structure, genomic and functional diverisity, and global distribution in mammalian gut microbiotas.</title>
        <authorList>
            <person name="Guo X."/>
            <person name="Li S."/>
            <person name="Zhang J."/>
            <person name="Wu F."/>
            <person name="Li X."/>
            <person name="Wu D."/>
            <person name="Zhang M."/>
            <person name="Ou Z."/>
            <person name="Jie Z."/>
            <person name="Yan Q."/>
            <person name="Li P."/>
            <person name="Yi J."/>
            <person name="Peng Y."/>
        </authorList>
    </citation>
    <scope>NUCLEOTIDE SEQUENCE [LARGE SCALE GENOMIC DNA]</scope>
    <source>
        <strain evidence="4 5">GP24</strain>
    </source>
</reference>
<keyword evidence="2" id="KW-0012">Acyltransferase</keyword>
<evidence type="ECO:0000313" key="4">
    <source>
        <dbReference type="EMBL" id="PNC16952.1"/>
    </source>
</evidence>
<sequence length="162" mass="18127">MDSALLRNHDGAMIQQASREDFPAILKLQFLAFGEVAERLGLSTIPPLEQTLEQLQEEARNSVFLKYTENGRIVGSVRGCLDGRNACHVGKLIVDPSCRNRGLGRKLMQALEEHFRGQVAAYLLFTSADTPETLHLYRKLGYAELYRKEAGGMTTVFLEKKA</sequence>
<dbReference type="SUPFAM" id="SSF55729">
    <property type="entry name" value="Acyl-CoA N-acyltransferases (Nat)"/>
    <property type="match status" value="1"/>
</dbReference>
<dbReference type="CDD" id="cd04301">
    <property type="entry name" value="NAT_SF"/>
    <property type="match status" value="1"/>
</dbReference>
<dbReference type="PROSITE" id="PS51186">
    <property type="entry name" value="GNAT"/>
    <property type="match status" value="1"/>
</dbReference>
<keyword evidence="1 4" id="KW-0808">Transferase</keyword>
<accession>A0A2N8HAR5</accession>
<gene>
    <name evidence="4" type="ORF">CXU22_09875</name>
</gene>
<dbReference type="AlphaFoldDB" id="A0A2N8HAR5"/>
<dbReference type="InterPro" id="IPR016181">
    <property type="entry name" value="Acyl_CoA_acyltransferase"/>
</dbReference>
<evidence type="ECO:0000256" key="2">
    <source>
        <dbReference type="ARBA" id="ARBA00023315"/>
    </source>
</evidence>
<feature type="domain" description="N-acetyltransferase" evidence="3">
    <location>
        <begin position="12"/>
        <end position="162"/>
    </location>
</feature>
<dbReference type="PANTHER" id="PTHR43877">
    <property type="entry name" value="AMINOALKYLPHOSPHONATE N-ACETYLTRANSFERASE-RELATED-RELATED"/>
    <property type="match status" value="1"/>
</dbReference>
<dbReference type="EMBL" id="PJKA01000013">
    <property type="protein sequence ID" value="PNC16952.1"/>
    <property type="molecule type" value="Genomic_DNA"/>
</dbReference>
<dbReference type="Proteomes" id="UP000236000">
    <property type="component" value="Unassembled WGS sequence"/>
</dbReference>
<dbReference type="Pfam" id="PF00583">
    <property type="entry name" value="Acetyltransf_1"/>
    <property type="match status" value="1"/>
</dbReference>
<dbReference type="OrthoDB" id="9796381at2"/>
<dbReference type="InterPro" id="IPR000182">
    <property type="entry name" value="GNAT_dom"/>
</dbReference>
<evidence type="ECO:0000256" key="1">
    <source>
        <dbReference type="ARBA" id="ARBA00022679"/>
    </source>
</evidence>
<dbReference type="RefSeq" id="WP_102715039.1">
    <property type="nucleotide sequence ID" value="NZ_PJKA01000013.1"/>
</dbReference>
<dbReference type="Gene3D" id="3.40.630.30">
    <property type="match status" value="1"/>
</dbReference>
<dbReference type="GO" id="GO:0016747">
    <property type="term" value="F:acyltransferase activity, transferring groups other than amino-acyl groups"/>
    <property type="evidence" value="ECO:0007669"/>
    <property type="project" value="InterPro"/>
</dbReference>
<dbReference type="InterPro" id="IPR050832">
    <property type="entry name" value="Bact_Acetyltransf"/>
</dbReference>
<evidence type="ECO:0000313" key="5">
    <source>
        <dbReference type="Proteomes" id="UP000236000"/>
    </source>
</evidence>
<name>A0A2N8HAR5_9BACT</name>
<dbReference type="PANTHER" id="PTHR43877:SF2">
    <property type="entry name" value="AMINOALKYLPHOSPHONATE N-ACETYLTRANSFERASE-RELATED"/>
    <property type="match status" value="1"/>
</dbReference>
<protein>
    <submittedName>
        <fullName evidence="4">N-acetyltransferase</fullName>
    </submittedName>
</protein>
<comment type="caution">
    <text evidence="4">The sequence shown here is derived from an EMBL/GenBank/DDBJ whole genome shotgun (WGS) entry which is preliminary data.</text>
</comment>
<organism evidence="4 5">
    <name type="scientific">Akkermansia muciniphila</name>
    <dbReference type="NCBI Taxonomy" id="239935"/>
    <lineage>
        <taxon>Bacteria</taxon>
        <taxon>Pseudomonadati</taxon>
        <taxon>Verrucomicrobiota</taxon>
        <taxon>Verrucomicrobiia</taxon>
        <taxon>Verrucomicrobiales</taxon>
        <taxon>Akkermansiaceae</taxon>
        <taxon>Akkermansia</taxon>
    </lineage>
</organism>
<proteinExistence type="predicted"/>